<dbReference type="SUPFAM" id="SSF56436">
    <property type="entry name" value="C-type lectin-like"/>
    <property type="match status" value="1"/>
</dbReference>
<feature type="signal peptide" evidence="1">
    <location>
        <begin position="1"/>
        <end position="18"/>
    </location>
</feature>
<evidence type="ECO:0000259" key="2">
    <source>
        <dbReference type="Pfam" id="PF07588"/>
    </source>
</evidence>
<dbReference type="HOGENOM" id="CLU_551999_0_0_12"/>
<dbReference type="Pfam" id="PF07588">
    <property type="entry name" value="DUF1554"/>
    <property type="match status" value="1"/>
</dbReference>
<dbReference type="RefSeq" id="WP_014803051.1">
    <property type="nucleotide sequence ID" value="NC_018020.1"/>
</dbReference>
<accession>I4B5I5</accession>
<dbReference type="InterPro" id="IPR011448">
    <property type="entry name" value="DUF1554"/>
</dbReference>
<sequence length="494" mass="51151">MKRLFSYSLCALLCSCLAAPEVSDTFREHVVPKAAANGIVVVTPGTGIVGEAGVTSTFTIQLASQPTANVSMVLTSADATEVVLRSADGINCDNSTTTDNNNSCIVTFTPLNYSTAQTIGVAGLDDLIDEDDRVTAIQVGLTTSNDANYSGIDPSDINITVQDNDTAGGTMTCINTASDATFTAAKCTAGAATTTEDASTNGTLDFTIALNTQPTATVTVTATSSDATEGRLKENSGACNVAGATNSASCTLTFTTANWNTPQTVRIAANNDFVLNETPAPTYSINLSSTSADAKYTGTTLPAFTGITSVQRQSRLTFVTTNTSNGNLGGVSGADARCMADPGHPDAALPLGSRRVFKAFVVDSGVRQYSSSANALGVVDWPLAVNTTYYRANGTTPIMTTDASRNFSTMANSVDGTANESWFGTLGGGSWNPYITGCGVSCPLFTGNCSSFTNGTSAQSLRTLIQNTTVVGSLNSSGAVRYCDALRRLWCIQQ</sequence>
<dbReference type="KEGG" id="tpx:Turpa_1895"/>
<dbReference type="InterPro" id="IPR016186">
    <property type="entry name" value="C-type_lectin-like/link_sf"/>
</dbReference>
<dbReference type="PATRIC" id="fig|869212.3.peg.1897"/>
<dbReference type="Gene3D" id="3.10.100.10">
    <property type="entry name" value="Mannose-Binding Protein A, subunit A"/>
    <property type="match status" value="1"/>
</dbReference>
<protein>
    <recommendedName>
        <fullName evidence="2">DUF1554 domain-containing protein</fullName>
    </recommendedName>
</protein>
<evidence type="ECO:0000256" key="1">
    <source>
        <dbReference type="SAM" id="SignalP"/>
    </source>
</evidence>
<reference evidence="3 4" key="1">
    <citation type="submission" date="2012-06" db="EMBL/GenBank/DDBJ databases">
        <title>The complete chromosome of genome of Turneriella parva DSM 21527.</title>
        <authorList>
            <consortium name="US DOE Joint Genome Institute (JGI-PGF)"/>
            <person name="Lucas S."/>
            <person name="Han J."/>
            <person name="Lapidus A."/>
            <person name="Bruce D."/>
            <person name="Goodwin L."/>
            <person name="Pitluck S."/>
            <person name="Peters L."/>
            <person name="Kyrpides N."/>
            <person name="Mavromatis K."/>
            <person name="Ivanova N."/>
            <person name="Mikhailova N."/>
            <person name="Chertkov O."/>
            <person name="Detter J.C."/>
            <person name="Tapia R."/>
            <person name="Han C."/>
            <person name="Land M."/>
            <person name="Hauser L."/>
            <person name="Markowitz V."/>
            <person name="Cheng J.-F."/>
            <person name="Hugenholtz P."/>
            <person name="Woyke T."/>
            <person name="Wu D."/>
            <person name="Gronow S."/>
            <person name="Wellnitz S."/>
            <person name="Brambilla E."/>
            <person name="Klenk H.-P."/>
            <person name="Eisen J.A."/>
        </authorList>
    </citation>
    <scope>NUCLEOTIDE SEQUENCE [LARGE SCALE GENOMIC DNA]</scope>
    <source>
        <strain evidence="4">ATCC BAA-1111 / DSM 21527 / NCTC 11395 / H</strain>
    </source>
</reference>
<proteinExistence type="predicted"/>
<dbReference type="STRING" id="869212.Turpa_1895"/>
<name>I4B5I5_TURPD</name>
<feature type="domain" description="DUF1554" evidence="2">
    <location>
        <begin position="322"/>
        <end position="453"/>
    </location>
</feature>
<dbReference type="InterPro" id="IPR016187">
    <property type="entry name" value="CTDL_fold"/>
</dbReference>
<dbReference type="PROSITE" id="PS51257">
    <property type="entry name" value="PROKAR_LIPOPROTEIN"/>
    <property type="match status" value="1"/>
</dbReference>
<dbReference type="EMBL" id="CP002959">
    <property type="protein sequence ID" value="AFM12542.1"/>
    <property type="molecule type" value="Genomic_DNA"/>
</dbReference>
<gene>
    <name evidence="3" type="ordered locus">Turpa_1895</name>
</gene>
<dbReference type="AlphaFoldDB" id="I4B5I5"/>
<evidence type="ECO:0000313" key="4">
    <source>
        <dbReference type="Proteomes" id="UP000006048"/>
    </source>
</evidence>
<organism evidence="3 4">
    <name type="scientific">Turneriella parva (strain ATCC BAA-1111 / DSM 21527 / NCTC 11395 / H)</name>
    <name type="common">Leptospira parva</name>
    <dbReference type="NCBI Taxonomy" id="869212"/>
    <lineage>
        <taxon>Bacteria</taxon>
        <taxon>Pseudomonadati</taxon>
        <taxon>Spirochaetota</taxon>
        <taxon>Spirochaetia</taxon>
        <taxon>Leptospirales</taxon>
        <taxon>Leptospiraceae</taxon>
        <taxon>Turneriella</taxon>
    </lineage>
</organism>
<feature type="chain" id="PRO_5003686330" description="DUF1554 domain-containing protein" evidence="1">
    <location>
        <begin position="19"/>
        <end position="494"/>
    </location>
</feature>
<dbReference type="Proteomes" id="UP000006048">
    <property type="component" value="Chromosome"/>
</dbReference>
<keyword evidence="1" id="KW-0732">Signal</keyword>
<dbReference type="OrthoDB" id="345734at2"/>
<keyword evidence="4" id="KW-1185">Reference proteome</keyword>
<evidence type="ECO:0000313" key="3">
    <source>
        <dbReference type="EMBL" id="AFM12542.1"/>
    </source>
</evidence>